<accession>A0A1Y6BVG4</accession>
<dbReference type="Proteomes" id="UP000192920">
    <property type="component" value="Unassembled WGS sequence"/>
</dbReference>
<proteinExistence type="predicted"/>
<evidence type="ECO:0000313" key="1">
    <source>
        <dbReference type="EMBL" id="SMF20597.1"/>
    </source>
</evidence>
<dbReference type="InterPro" id="IPR036291">
    <property type="entry name" value="NAD(P)-bd_dom_sf"/>
</dbReference>
<reference evidence="2" key="1">
    <citation type="submission" date="2017-04" db="EMBL/GenBank/DDBJ databases">
        <authorList>
            <person name="Varghese N."/>
            <person name="Submissions S."/>
        </authorList>
    </citation>
    <scope>NUCLEOTIDE SEQUENCE [LARGE SCALE GENOMIC DNA]</scope>
    <source>
        <strain evidence="2">DSM 22618</strain>
    </source>
</reference>
<dbReference type="SUPFAM" id="SSF51735">
    <property type="entry name" value="NAD(P)-binding Rossmann-fold domains"/>
    <property type="match status" value="1"/>
</dbReference>
<dbReference type="EMBL" id="FXAG01000008">
    <property type="protein sequence ID" value="SMF20597.1"/>
    <property type="molecule type" value="Genomic_DNA"/>
</dbReference>
<protein>
    <submittedName>
        <fullName evidence="1">Uncharacterized protein</fullName>
    </submittedName>
</protein>
<name>A0A1Y6BVG4_9NEIS</name>
<dbReference type="Gene3D" id="3.40.50.720">
    <property type="entry name" value="NAD(P)-binding Rossmann-like Domain"/>
    <property type="match status" value="1"/>
</dbReference>
<organism evidence="1 2">
    <name type="scientific">Pseudogulbenkiania subflava DSM 22618</name>
    <dbReference type="NCBI Taxonomy" id="1123014"/>
    <lineage>
        <taxon>Bacteria</taxon>
        <taxon>Pseudomonadati</taxon>
        <taxon>Pseudomonadota</taxon>
        <taxon>Betaproteobacteria</taxon>
        <taxon>Neisseriales</taxon>
        <taxon>Chromobacteriaceae</taxon>
        <taxon>Pseudogulbenkiania</taxon>
    </lineage>
</organism>
<gene>
    <name evidence="1" type="ORF">SAMN02745746_01870</name>
</gene>
<dbReference type="AlphaFoldDB" id="A0A1Y6BVG4"/>
<sequence>MQIIPLGNEPYLEWIRRRLTAQGFGLPAEPFPSLPASHAFAADGQALQYGGVLLDLKRATPDSCATRERNCREHGLGYVDVAANWQAPGVQQGFALFVGGSDRALDGARPVLDALAPLPGAWLHCGPAGSGHFVATVFEALSYAFGLLLQAGWTAPGETPRPPDWNHFFSQQKELATNLLQLSQLYLAQHPPQQDAHDPWQLLAHFALPAYQQSHYALILAQLIELALGQGLALQAIFDSLSQPHP</sequence>
<dbReference type="RefSeq" id="WP_085276145.1">
    <property type="nucleotide sequence ID" value="NZ_FXAG01000008.1"/>
</dbReference>
<evidence type="ECO:0000313" key="2">
    <source>
        <dbReference type="Proteomes" id="UP000192920"/>
    </source>
</evidence>
<keyword evidence="2" id="KW-1185">Reference proteome</keyword>
<dbReference type="STRING" id="1123014.SAMN02745746_01870"/>